<keyword evidence="2" id="KW-1185">Reference proteome</keyword>
<evidence type="ECO:0000313" key="2">
    <source>
        <dbReference type="Proteomes" id="UP000327424"/>
    </source>
</evidence>
<dbReference type="RefSeq" id="WP_019443220.1">
    <property type="nucleotide sequence ID" value="NZ_ALOE01000046.1"/>
</dbReference>
<sequence length="425" mass="47370">MNNEFAGSTVFSTATDFSESEISTGALNDLLRQQLNPTKPFELSVTQNNETEQNHQGLALCVVNTVKEILGDEKPDVVSLEQNLTALFENLQQTYQQANIDPALRKRQFIARHGLVMSPDYCITTQKDTLRVSAFIRGAHQAIETLKTKSNECLHLVYPACGPFAPLLLPLITYYKETGLYDENDLRITLIDMQQGAIDSLKVIIHEMGIAGYINDICCQDACEYQPISPIHMVILEAMQHGFSREGHLPIARHFAALMEENGIFLPQEISLRAVLTAGQQEFVEQWQDENGHVCAADMQQQTINARVQLGEILNLTSTSLLTLPERVLDENISLIECGEVLLPELEDKMGKPLLVICTQIKVYGDEYIGEYDSGITHPLPDMHVCVNFVPHDAKPGDLLVKSGDKLKFFYRLNGLPGFLATVPA</sequence>
<organism evidence="1 2">
    <name type="scientific">Moritella marina ATCC 15381</name>
    <dbReference type="NCBI Taxonomy" id="1202962"/>
    <lineage>
        <taxon>Bacteria</taxon>
        <taxon>Pseudomonadati</taxon>
        <taxon>Pseudomonadota</taxon>
        <taxon>Gammaproteobacteria</taxon>
        <taxon>Alteromonadales</taxon>
        <taxon>Moritellaceae</taxon>
        <taxon>Moritella</taxon>
    </lineage>
</organism>
<dbReference type="OrthoDB" id="1157001at2"/>
<dbReference type="SUPFAM" id="SSF53335">
    <property type="entry name" value="S-adenosyl-L-methionine-dependent methyltransferases"/>
    <property type="match status" value="1"/>
</dbReference>
<accession>A0A5J6WJ25</accession>
<gene>
    <name evidence="1" type="ORF">FR932_09540</name>
</gene>
<dbReference type="KEGG" id="mmaa:FR932_09540"/>
<evidence type="ECO:0000313" key="1">
    <source>
        <dbReference type="EMBL" id="QFI38076.1"/>
    </source>
</evidence>
<dbReference type="EMBL" id="CP044399">
    <property type="protein sequence ID" value="QFI38076.1"/>
    <property type="molecule type" value="Genomic_DNA"/>
</dbReference>
<protein>
    <submittedName>
        <fullName evidence="1">Uncharacterized protein</fullName>
    </submittedName>
</protein>
<dbReference type="Proteomes" id="UP000327424">
    <property type="component" value="Chromosome"/>
</dbReference>
<dbReference type="InterPro" id="IPR029063">
    <property type="entry name" value="SAM-dependent_MTases_sf"/>
</dbReference>
<reference evidence="1 2" key="1">
    <citation type="submission" date="2019-09" db="EMBL/GenBank/DDBJ databases">
        <title>Hybrid Assembly of the complete Genome of the Deep-Sea Bacterium Moritella marina from long Nanopore and Illumina reads.</title>
        <authorList>
            <person name="Magin S."/>
            <person name="Georgoulis A."/>
            <person name="Papadimitriou K."/>
            <person name="Iliakis G."/>
            <person name="Vorgias C.E."/>
        </authorList>
    </citation>
    <scope>NUCLEOTIDE SEQUENCE [LARGE SCALE GENOMIC DNA]</scope>
    <source>
        <strain evidence="1 2">MP-1</strain>
    </source>
</reference>
<name>A0A5J6WJ25_MORMI</name>
<proteinExistence type="predicted"/>
<dbReference type="AlphaFoldDB" id="A0A5J6WJ25"/>